<dbReference type="InterPro" id="IPR039420">
    <property type="entry name" value="WalR-like"/>
</dbReference>
<keyword evidence="5" id="KW-0804">Transcription</keyword>
<keyword evidence="1 6" id="KW-0597">Phosphoprotein</keyword>
<dbReference type="PANTHER" id="PTHR48111:SF1">
    <property type="entry name" value="TWO-COMPONENT RESPONSE REGULATOR ORR33"/>
    <property type="match status" value="1"/>
</dbReference>
<dbReference type="InterPro" id="IPR016032">
    <property type="entry name" value="Sig_transdc_resp-reg_C-effctor"/>
</dbReference>
<protein>
    <submittedName>
        <fullName evidence="10">Response regulator MprA</fullName>
    </submittedName>
</protein>
<dbReference type="Pfam" id="PF00072">
    <property type="entry name" value="Response_reg"/>
    <property type="match status" value="1"/>
</dbReference>
<evidence type="ECO:0000313" key="11">
    <source>
        <dbReference type="Proteomes" id="UP000320390"/>
    </source>
</evidence>
<dbReference type="PANTHER" id="PTHR48111">
    <property type="entry name" value="REGULATOR OF RPOS"/>
    <property type="match status" value="1"/>
</dbReference>
<dbReference type="OrthoDB" id="272875at2"/>
<evidence type="ECO:0000256" key="3">
    <source>
        <dbReference type="ARBA" id="ARBA00023015"/>
    </source>
</evidence>
<evidence type="ECO:0000256" key="4">
    <source>
        <dbReference type="ARBA" id="ARBA00023125"/>
    </source>
</evidence>
<dbReference type="Pfam" id="PF00486">
    <property type="entry name" value="Trans_reg_C"/>
    <property type="match status" value="1"/>
</dbReference>
<feature type="domain" description="OmpR/PhoB-type" evidence="9">
    <location>
        <begin position="125"/>
        <end position="222"/>
    </location>
</feature>
<dbReference type="InterPro" id="IPR001789">
    <property type="entry name" value="Sig_transdc_resp-reg_receiver"/>
</dbReference>
<dbReference type="SUPFAM" id="SSF46894">
    <property type="entry name" value="C-terminal effector domain of the bipartite response regulators"/>
    <property type="match status" value="1"/>
</dbReference>
<reference evidence="10 11" key="1">
    <citation type="submission" date="2019-02" db="EMBL/GenBank/DDBJ databases">
        <title>Deep-cultivation of Planctomycetes and their phenomic and genomic characterization uncovers novel biology.</title>
        <authorList>
            <person name="Wiegand S."/>
            <person name="Jogler M."/>
            <person name="Boedeker C."/>
            <person name="Pinto D."/>
            <person name="Vollmers J."/>
            <person name="Rivas-Marin E."/>
            <person name="Kohn T."/>
            <person name="Peeters S.H."/>
            <person name="Heuer A."/>
            <person name="Rast P."/>
            <person name="Oberbeckmann S."/>
            <person name="Bunk B."/>
            <person name="Jeske O."/>
            <person name="Meyerdierks A."/>
            <person name="Storesund J.E."/>
            <person name="Kallscheuer N."/>
            <person name="Luecker S."/>
            <person name="Lage O.M."/>
            <person name="Pohl T."/>
            <person name="Merkel B.J."/>
            <person name="Hornburger P."/>
            <person name="Mueller R.-W."/>
            <person name="Bruemmer F."/>
            <person name="Labrenz M."/>
            <person name="Spormann A.M."/>
            <person name="Op den Camp H."/>
            <person name="Overmann J."/>
            <person name="Amann R."/>
            <person name="Jetten M.S.M."/>
            <person name="Mascher T."/>
            <person name="Medema M.H."/>
            <person name="Devos D.P."/>
            <person name="Kaster A.-K."/>
            <person name="Ovreas L."/>
            <person name="Rohde M."/>
            <person name="Galperin M.Y."/>
            <person name="Jogler C."/>
        </authorList>
    </citation>
    <scope>NUCLEOTIDE SEQUENCE [LARGE SCALE GENOMIC DNA]</scope>
    <source>
        <strain evidence="10 11">Poly30</strain>
    </source>
</reference>
<dbReference type="InterPro" id="IPR011006">
    <property type="entry name" value="CheY-like_superfamily"/>
</dbReference>
<evidence type="ECO:0000256" key="7">
    <source>
        <dbReference type="PROSITE-ProRule" id="PRU01091"/>
    </source>
</evidence>
<feature type="modified residue" description="4-aspartylphosphate" evidence="6">
    <location>
        <position position="54"/>
    </location>
</feature>
<proteinExistence type="predicted"/>
<keyword evidence="2" id="KW-0902">Two-component regulatory system</keyword>
<evidence type="ECO:0000256" key="1">
    <source>
        <dbReference type="ARBA" id="ARBA00022553"/>
    </source>
</evidence>
<sequence length="223" mass="24891">MRALLVDDDSDFRTFCRLALKTIDCEVKEAQNAHEGLDILDAEGDGSFDVILLDLEMPGASGHDLLYDVREKGDALPVIILSGRSEVEERVKALRGGADDFMVKPVDTDELLARIDAVVRRRNSLAPLDYGVLTFDLAHRRVKREGKACHLSPREYDLLLRLAKGGGETVKRDTLLEDVWDLGFDPGTNVLDVHIGRLRKKVDRDGSPLIETIRGVGYRLKRS</sequence>
<evidence type="ECO:0000256" key="5">
    <source>
        <dbReference type="ARBA" id="ARBA00023163"/>
    </source>
</evidence>
<dbReference type="InterPro" id="IPR001867">
    <property type="entry name" value="OmpR/PhoB-type_DNA-bd"/>
</dbReference>
<evidence type="ECO:0000259" key="8">
    <source>
        <dbReference type="PROSITE" id="PS50110"/>
    </source>
</evidence>
<feature type="domain" description="Response regulatory" evidence="8">
    <location>
        <begin position="2"/>
        <end position="119"/>
    </location>
</feature>
<accession>A0A518ESM6</accession>
<dbReference type="CDD" id="cd00383">
    <property type="entry name" value="trans_reg_C"/>
    <property type="match status" value="1"/>
</dbReference>
<dbReference type="AlphaFoldDB" id="A0A518ESM6"/>
<dbReference type="Gene3D" id="3.40.50.2300">
    <property type="match status" value="1"/>
</dbReference>
<organism evidence="10 11">
    <name type="scientific">Saltatorellus ferox</name>
    <dbReference type="NCBI Taxonomy" id="2528018"/>
    <lineage>
        <taxon>Bacteria</taxon>
        <taxon>Pseudomonadati</taxon>
        <taxon>Planctomycetota</taxon>
        <taxon>Planctomycetia</taxon>
        <taxon>Planctomycetia incertae sedis</taxon>
        <taxon>Saltatorellus</taxon>
    </lineage>
</organism>
<keyword evidence="11" id="KW-1185">Reference proteome</keyword>
<keyword evidence="4 7" id="KW-0238">DNA-binding</keyword>
<evidence type="ECO:0000313" key="10">
    <source>
        <dbReference type="EMBL" id="QDV07094.1"/>
    </source>
</evidence>
<dbReference type="PROSITE" id="PS51755">
    <property type="entry name" value="OMPR_PHOB"/>
    <property type="match status" value="1"/>
</dbReference>
<dbReference type="SUPFAM" id="SSF52172">
    <property type="entry name" value="CheY-like"/>
    <property type="match status" value="1"/>
</dbReference>
<dbReference type="GO" id="GO:0005829">
    <property type="term" value="C:cytosol"/>
    <property type="evidence" value="ECO:0007669"/>
    <property type="project" value="TreeGrafter"/>
</dbReference>
<dbReference type="EMBL" id="CP036434">
    <property type="protein sequence ID" value="QDV07094.1"/>
    <property type="molecule type" value="Genomic_DNA"/>
</dbReference>
<dbReference type="PROSITE" id="PS50110">
    <property type="entry name" value="RESPONSE_REGULATORY"/>
    <property type="match status" value="1"/>
</dbReference>
<gene>
    <name evidence="10" type="primary">mprA_2</name>
    <name evidence="10" type="ORF">Poly30_26130</name>
</gene>
<dbReference type="SMART" id="SM00448">
    <property type="entry name" value="REC"/>
    <property type="match status" value="1"/>
</dbReference>
<dbReference type="GO" id="GO:0000156">
    <property type="term" value="F:phosphorelay response regulator activity"/>
    <property type="evidence" value="ECO:0007669"/>
    <property type="project" value="TreeGrafter"/>
</dbReference>
<dbReference type="InterPro" id="IPR036388">
    <property type="entry name" value="WH-like_DNA-bd_sf"/>
</dbReference>
<evidence type="ECO:0000256" key="6">
    <source>
        <dbReference type="PROSITE-ProRule" id="PRU00169"/>
    </source>
</evidence>
<dbReference type="RefSeq" id="WP_145197856.1">
    <property type="nucleotide sequence ID" value="NZ_CP036434.1"/>
</dbReference>
<name>A0A518ESM6_9BACT</name>
<keyword evidence="3" id="KW-0805">Transcription regulation</keyword>
<dbReference type="Proteomes" id="UP000320390">
    <property type="component" value="Chromosome"/>
</dbReference>
<dbReference type="SMART" id="SM00862">
    <property type="entry name" value="Trans_reg_C"/>
    <property type="match status" value="1"/>
</dbReference>
<evidence type="ECO:0000259" key="9">
    <source>
        <dbReference type="PROSITE" id="PS51755"/>
    </source>
</evidence>
<evidence type="ECO:0000256" key="2">
    <source>
        <dbReference type="ARBA" id="ARBA00023012"/>
    </source>
</evidence>
<dbReference type="GO" id="GO:0006355">
    <property type="term" value="P:regulation of DNA-templated transcription"/>
    <property type="evidence" value="ECO:0007669"/>
    <property type="project" value="InterPro"/>
</dbReference>
<dbReference type="GO" id="GO:0000976">
    <property type="term" value="F:transcription cis-regulatory region binding"/>
    <property type="evidence" value="ECO:0007669"/>
    <property type="project" value="TreeGrafter"/>
</dbReference>
<dbReference type="GO" id="GO:0032993">
    <property type="term" value="C:protein-DNA complex"/>
    <property type="evidence" value="ECO:0007669"/>
    <property type="project" value="TreeGrafter"/>
</dbReference>
<dbReference type="Gene3D" id="1.10.10.10">
    <property type="entry name" value="Winged helix-like DNA-binding domain superfamily/Winged helix DNA-binding domain"/>
    <property type="match status" value="1"/>
</dbReference>
<feature type="DNA-binding region" description="OmpR/PhoB-type" evidence="7">
    <location>
        <begin position="125"/>
        <end position="222"/>
    </location>
</feature>